<organism evidence="2 3">
    <name type="scientific">Deinococcus psychrotolerans</name>
    <dbReference type="NCBI Taxonomy" id="2489213"/>
    <lineage>
        <taxon>Bacteria</taxon>
        <taxon>Thermotogati</taxon>
        <taxon>Deinococcota</taxon>
        <taxon>Deinococci</taxon>
        <taxon>Deinococcales</taxon>
        <taxon>Deinococcaceae</taxon>
        <taxon>Deinococcus</taxon>
    </lineage>
</organism>
<sequence length="232" mass="25910">MKLVIFGANGPTGRLLTRQALDRGFQVRALTRNVQTFPLKNVNLEVRYCDVFDPAEVEQSVAGGTAVISTLGVPYSKQRITVYSAGTQHIINSMHEQGLERLICVSSELTHYQTHPEMGFFNNHVVAPFLRNYLGKTLYDDMGRMELAVSVSGLNWTIMRPAALFDTDKMSLYQTAEQWIAGNFTSRVDLAACMLNQLGTDAFSHKVLAVATDEDVPSTWDVIRKEAFKKSQ</sequence>
<dbReference type="Gene3D" id="3.40.50.720">
    <property type="entry name" value="NAD(P)-binding Rossmann-like Domain"/>
    <property type="match status" value="1"/>
</dbReference>
<dbReference type="GO" id="GO:0004074">
    <property type="term" value="F:biliverdin reductase [NAD(P)H] activity"/>
    <property type="evidence" value="ECO:0007669"/>
    <property type="project" value="TreeGrafter"/>
</dbReference>
<evidence type="ECO:0000259" key="1">
    <source>
        <dbReference type="Pfam" id="PF13460"/>
    </source>
</evidence>
<dbReference type="AlphaFoldDB" id="A0A3G8YGW7"/>
<dbReference type="SUPFAM" id="SSF51735">
    <property type="entry name" value="NAD(P)-binding Rossmann-fold domains"/>
    <property type="match status" value="1"/>
</dbReference>
<dbReference type="KEGG" id="dph:EHF33_15030"/>
<keyword evidence="3" id="KW-1185">Reference proteome</keyword>
<dbReference type="InterPro" id="IPR016040">
    <property type="entry name" value="NAD(P)-bd_dom"/>
</dbReference>
<feature type="domain" description="NAD(P)-binding" evidence="1">
    <location>
        <begin position="7"/>
        <end position="199"/>
    </location>
</feature>
<dbReference type="InterPro" id="IPR051606">
    <property type="entry name" value="Polyketide_Oxido-like"/>
</dbReference>
<evidence type="ECO:0000313" key="2">
    <source>
        <dbReference type="EMBL" id="AZI44213.1"/>
    </source>
</evidence>
<dbReference type="PANTHER" id="PTHR43355:SF2">
    <property type="entry name" value="FLAVIN REDUCTASE (NADPH)"/>
    <property type="match status" value="1"/>
</dbReference>
<dbReference type="Proteomes" id="UP000276417">
    <property type="component" value="Chromosome 2"/>
</dbReference>
<dbReference type="RefSeq" id="WP_124873634.1">
    <property type="nucleotide sequence ID" value="NZ_CP034184.1"/>
</dbReference>
<dbReference type="EMBL" id="CP034184">
    <property type="protein sequence ID" value="AZI44213.1"/>
    <property type="molecule type" value="Genomic_DNA"/>
</dbReference>
<proteinExistence type="predicted"/>
<evidence type="ECO:0000313" key="3">
    <source>
        <dbReference type="Proteomes" id="UP000276417"/>
    </source>
</evidence>
<protein>
    <submittedName>
        <fullName evidence="2">NAD-dependent epimerase/dehydratase family protein</fullName>
    </submittedName>
</protein>
<gene>
    <name evidence="2" type="ORF">EHF33_15030</name>
</gene>
<dbReference type="PANTHER" id="PTHR43355">
    <property type="entry name" value="FLAVIN REDUCTASE (NADPH)"/>
    <property type="match status" value="1"/>
</dbReference>
<dbReference type="InterPro" id="IPR036291">
    <property type="entry name" value="NAD(P)-bd_dom_sf"/>
</dbReference>
<reference evidence="2 3" key="1">
    <citation type="submission" date="2018-11" db="EMBL/GenBank/DDBJ databases">
        <title>Deinococcus shelandsis sp. nov., isolated from South Shetland Islands soil of Antarctica.</title>
        <authorList>
            <person name="Tian J."/>
        </authorList>
    </citation>
    <scope>NUCLEOTIDE SEQUENCE [LARGE SCALE GENOMIC DNA]</scope>
    <source>
        <strain evidence="2 3">S14-83T</strain>
    </source>
</reference>
<dbReference type="GO" id="GO:0042602">
    <property type="term" value="F:riboflavin reductase (NADPH) activity"/>
    <property type="evidence" value="ECO:0007669"/>
    <property type="project" value="TreeGrafter"/>
</dbReference>
<name>A0A3G8YGW7_9DEIO</name>
<dbReference type="Pfam" id="PF13460">
    <property type="entry name" value="NAD_binding_10"/>
    <property type="match status" value="1"/>
</dbReference>
<accession>A0A3G8YGW7</accession>
<dbReference type="OrthoDB" id="339107at2"/>